<dbReference type="GO" id="GO:0016301">
    <property type="term" value="F:kinase activity"/>
    <property type="evidence" value="ECO:0007669"/>
    <property type="project" value="UniProtKB-KW"/>
</dbReference>
<dbReference type="SUPFAM" id="SSF81301">
    <property type="entry name" value="Nucleotidyltransferase"/>
    <property type="match status" value="1"/>
</dbReference>
<dbReference type="EMBL" id="AZHW01000421">
    <property type="protein sequence ID" value="ETW99645.1"/>
    <property type="molecule type" value="Genomic_DNA"/>
</dbReference>
<dbReference type="PROSITE" id="PS51671">
    <property type="entry name" value="ACT"/>
    <property type="match status" value="1"/>
</dbReference>
<name>W4LPG8_ENTF1</name>
<dbReference type="GO" id="GO:0042594">
    <property type="term" value="P:response to starvation"/>
    <property type="evidence" value="ECO:0007669"/>
    <property type="project" value="TreeGrafter"/>
</dbReference>
<dbReference type="InterPro" id="IPR007685">
    <property type="entry name" value="RelA_SpoT"/>
</dbReference>
<dbReference type="Pfam" id="PF02824">
    <property type="entry name" value="TGS"/>
    <property type="match status" value="1"/>
</dbReference>
<dbReference type="HOGENOM" id="CLU_012300_3_0_7"/>
<dbReference type="InterPro" id="IPR004811">
    <property type="entry name" value="RelA/Spo_fam"/>
</dbReference>
<dbReference type="GO" id="GO:0015969">
    <property type="term" value="P:guanosine tetraphosphate metabolic process"/>
    <property type="evidence" value="ECO:0007669"/>
    <property type="project" value="InterPro"/>
</dbReference>
<dbReference type="FunFam" id="3.30.460.10:FF:000001">
    <property type="entry name" value="GTP pyrophosphokinase RelA"/>
    <property type="match status" value="1"/>
</dbReference>
<dbReference type="Pfam" id="PF13291">
    <property type="entry name" value="ACT_4"/>
    <property type="match status" value="1"/>
</dbReference>
<dbReference type="CDD" id="cd05399">
    <property type="entry name" value="NT_Rel-Spo_like"/>
    <property type="match status" value="1"/>
</dbReference>
<keyword evidence="7" id="KW-1185">Reference proteome</keyword>
<dbReference type="InterPro" id="IPR043519">
    <property type="entry name" value="NT_sf"/>
</dbReference>
<sequence length="722" mass="81743">MALIEDVISAVEQYHPQADVGLIDRAYQFSAEAHKEQRRQSGIPYVTHPLEVALILTKLRMDVHTIAGALLHDTIEDTGTTEDQIAHEFGSEVALLVNGVTKLTKLEFGSREEHQAESFRKMVLAMAKDIRVILIKLADRLHNLRTLEYLAEDKQRRIGQETLDIYAPLANRLGISWLKSELEDLSFRYVHPRIYEELSEQLVSADRAREGLLSEAQTLIADTLQNMQIACRLMGRAKNIYSIYQKMQRQQSAIEDIYDILAIRVITDTIPNCYASLGTIHNLWKPIPGRFKDYIALPKANMYQSLHTTVVGPQGERLELQIRTEDMHRTAEEGIAAHWRYKEGTPQDPADARFAWLRHLLEWQQDLKDPIEFMETVKIDMFPEEVYVFTPKGEVRSFPRGATPIDFAYAIHTDVGAQCVGAKVNGRIVPLRYELRNGDTVEIRTSPNHTPNRDWLRWVVTSRARTKIKAWLKAEQKERSIAMGRDLCTRELQKYVQNPHAYMKAESLQDLAPSHGLATADDLLAAIGYGRISASQVVHKLLPPEVLEAHKQKPKTVQEHAPRRREEGVKVQGLDDILIRYAQCCHPLPGDSIVGYVTRGRGITVHTVDCLSAEKLEYDADRRVPVDWDMQQAGTHPVKIAVVALDQAGVLAGVSSAIADCDGNISRATVTTSQDKRAYLDFTVDIRDIAHLKEVIRRVNSLNGVLSVERVKNGRRRKWPTG</sequence>
<dbReference type="GO" id="GO:0005886">
    <property type="term" value="C:plasma membrane"/>
    <property type="evidence" value="ECO:0007669"/>
    <property type="project" value="TreeGrafter"/>
</dbReference>
<dbReference type="Pfam" id="PF19296">
    <property type="entry name" value="RelA_AH_RIS"/>
    <property type="match status" value="1"/>
</dbReference>
<reference evidence="6 7" key="1">
    <citation type="journal article" date="2014" name="Nature">
        <title>An environmental bacterial taxon with a large and distinct metabolic repertoire.</title>
        <authorList>
            <person name="Wilson M.C."/>
            <person name="Mori T."/>
            <person name="Ruckert C."/>
            <person name="Uria A.R."/>
            <person name="Helf M.J."/>
            <person name="Takada K."/>
            <person name="Gernert C."/>
            <person name="Steffens U.A."/>
            <person name="Heycke N."/>
            <person name="Schmitt S."/>
            <person name="Rinke C."/>
            <person name="Helfrich E.J."/>
            <person name="Brachmann A.O."/>
            <person name="Gurgui C."/>
            <person name="Wakimoto T."/>
            <person name="Kracht M."/>
            <person name="Crusemann M."/>
            <person name="Hentschel U."/>
            <person name="Abe I."/>
            <person name="Matsunaga S."/>
            <person name="Kalinowski J."/>
            <person name="Takeyama H."/>
            <person name="Piel J."/>
        </authorList>
    </citation>
    <scope>NUCLEOTIDE SEQUENCE [LARGE SCALE GENOMIC DNA]</scope>
    <source>
        <strain evidence="7">TSY1</strain>
    </source>
</reference>
<dbReference type="InterPro" id="IPR002912">
    <property type="entry name" value="ACT_dom"/>
</dbReference>
<dbReference type="SMART" id="SM00954">
    <property type="entry name" value="RelA_SpoT"/>
    <property type="match status" value="1"/>
</dbReference>
<comment type="caution">
    <text evidence="6">The sequence shown here is derived from an EMBL/GenBank/DDBJ whole genome shotgun (WGS) entry which is preliminary data.</text>
</comment>
<dbReference type="SMART" id="SM00471">
    <property type="entry name" value="HDc"/>
    <property type="match status" value="1"/>
</dbReference>
<dbReference type="CDD" id="cd04876">
    <property type="entry name" value="ACT_RelA-SpoT"/>
    <property type="match status" value="1"/>
</dbReference>
<dbReference type="SUPFAM" id="SSF81271">
    <property type="entry name" value="TGS-like"/>
    <property type="match status" value="1"/>
</dbReference>
<evidence type="ECO:0000313" key="7">
    <source>
        <dbReference type="Proteomes" id="UP000019141"/>
    </source>
</evidence>
<evidence type="ECO:0000259" key="4">
    <source>
        <dbReference type="PROSITE" id="PS51831"/>
    </source>
</evidence>
<dbReference type="InterPro" id="IPR045865">
    <property type="entry name" value="ACT-like_dom_sf"/>
</dbReference>
<feature type="domain" description="TGS" evidence="5">
    <location>
        <begin position="384"/>
        <end position="445"/>
    </location>
</feature>
<dbReference type="PROSITE" id="PS51880">
    <property type="entry name" value="TGS"/>
    <property type="match status" value="1"/>
</dbReference>
<evidence type="ECO:0000259" key="5">
    <source>
        <dbReference type="PROSITE" id="PS51880"/>
    </source>
</evidence>
<dbReference type="Proteomes" id="UP000019141">
    <property type="component" value="Unassembled WGS sequence"/>
</dbReference>
<accession>W4LPG8</accession>
<evidence type="ECO:0000259" key="3">
    <source>
        <dbReference type="PROSITE" id="PS51671"/>
    </source>
</evidence>
<dbReference type="Gene3D" id="3.30.460.10">
    <property type="entry name" value="Beta Polymerase, domain 2"/>
    <property type="match status" value="1"/>
</dbReference>
<dbReference type="InterPro" id="IPR045600">
    <property type="entry name" value="RelA/SpoT_AH_RIS"/>
</dbReference>
<gene>
    <name evidence="6" type="ORF">ETSY1_14240</name>
</gene>
<dbReference type="InterPro" id="IPR003607">
    <property type="entry name" value="HD/PDEase_dom"/>
</dbReference>
<dbReference type="Gene3D" id="3.30.70.260">
    <property type="match status" value="1"/>
</dbReference>
<dbReference type="GO" id="GO:0008893">
    <property type="term" value="F:guanosine-3',5'-bis(diphosphate) 3'-diphosphatase activity"/>
    <property type="evidence" value="ECO:0007669"/>
    <property type="project" value="TreeGrafter"/>
</dbReference>
<dbReference type="PANTHER" id="PTHR21262:SF36">
    <property type="entry name" value="BIFUNCTIONAL (P)PPGPP SYNTHASE_HYDROLASE SPOT"/>
    <property type="match status" value="1"/>
</dbReference>
<comment type="function">
    <text evidence="2">In eubacteria ppGpp (guanosine 3'-diphosphate 5'-diphosphate) is a mediator of the stringent response that coordinates a variety of cellular activities in response to changes in nutritional abundance.</text>
</comment>
<dbReference type="SUPFAM" id="SSF55021">
    <property type="entry name" value="ACT-like"/>
    <property type="match status" value="1"/>
</dbReference>
<dbReference type="Gene3D" id="1.10.3210.10">
    <property type="entry name" value="Hypothetical protein af1432"/>
    <property type="match status" value="1"/>
</dbReference>
<dbReference type="GO" id="GO:0015949">
    <property type="term" value="P:nucleobase-containing small molecule interconversion"/>
    <property type="evidence" value="ECO:0007669"/>
    <property type="project" value="UniProtKB-ARBA"/>
</dbReference>
<dbReference type="GO" id="GO:0003723">
    <property type="term" value="F:RNA binding"/>
    <property type="evidence" value="ECO:0007669"/>
    <property type="project" value="UniProtKB-KW"/>
</dbReference>
<comment type="similarity">
    <text evidence="2">Belongs to the relA/spoT family.</text>
</comment>
<dbReference type="InterPro" id="IPR012675">
    <property type="entry name" value="Beta-grasp_dom_sf"/>
</dbReference>
<protein>
    <submittedName>
        <fullName evidence="6">GTP pyrophosphokinase</fullName>
    </submittedName>
</protein>
<dbReference type="CDD" id="cd00077">
    <property type="entry name" value="HDc"/>
    <property type="match status" value="1"/>
</dbReference>
<dbReference type="CDD" id="cd01668">
    <property type="entry name" value="TGS_RSH"/>
    <property type="match status" value="1"/>
</dbReference>
<dbReference type="NCBIfam" id="TIGR00691">
    <property type="entry name" value="spoT_relA"/>
    <property type="match status" value="1"/>
</dbReference>
<dbReference type="SUPFAM" id="SSF109604">
    <property type="entry name" value="HD-domain/PDEase-like"/>
    <property type="match status" value="1"/>
</dbReference>
<evidence type="ECO:0000256" key="2">
    <source>
        <dbReference type="RuleBase" id="RU003847"/>
    </source>
</evidence>
<evidence type="ECO:0000313" key="6">
    <source>
        <dbReference type="EMBL" id="ETW99645.1"/>
    </source>
</evidence>
<proteinExistence type="inferred from homology"/>
<dbReference type="Pfam" id="PF04607">
    <property type="entry name" value="RelA_SpoT"/>
    <property type="match status" value="1"/>
</dbReference>
<dbReference type="AlphaFoldDB" id="W4LPG8"/>
<organism evidence="6 7">
    <name type="scientific">Entotheonella factor</name>
    <dbReference type="NCBI Taxonomy" id="1429438"/>
    <lineage>
        <taxon>Bacteria</taxon>
        <taxon>Pseudomonadati</taxon>
        <taxon>Nitrospinota/Tectimicrobiota group</taxon>
        <taxon>Candidatus Tectimicrobiota</taxon>
        <taxon>Candidatus Entotheonellia</taxon>
        <taxon>Candidatus Entotheonellales</taxon>
        <taxon>Candidatus Entotheonellaceae</taxon>
        <taxon>Candidatus Entotheonella</taxon>
    </lineage>
</organism>
<feature type="domain" description="ACT" evidence="3">
    <location>
        <begin position="639"/>
        <end position="713"/>
    </location>
</feature>
<evidence type="ECO:0000256" key="1">
    <source>
        <dbReference type="PROSITE-ProRule" id="PRU00182"/>
    </source>
</evidence>
<dbReference type="PROSITE" id="PS50889">
    <property type="entry name" value="S4"/>
    <property type="match status" value="1"/>
</dbReference>
<dbReference type="InterPro" id="IPR033655">
    <property type="entry name" value="TGS_RelA/SpoT"/>
</dbReference>
<dbReference type="Gene3D" id="3.10.20.30">
    <property type="match status" value="1"/>
</dbReference>
<feature type="domain" description="HD" evidence="4">
    <location>
        <begin position="45"/>
        <end position="144"/>
    </location>
</feature>
<dbReference type="PANTHER" id="PTHR21262">
    <property type="entry name" value="GUANOSINE-3',5'-BIS DIPHOSPHATE 3'-PYROPHOSPHOHYDROLASE"/>
    <property type="match status" value="1"/>
</dbReference>
<dbReference type="InterPro" id="IPR006674">
    <property type="entry name" value="HD_domain"/>
</dbReference>
<dbReference type="InterPro" id="IPR004095">
    <property type="entry name" value="TGS"/>
</dbReference>
<dbReference type="PROSITE" id="PS51831">
    <property type="entry name" value="HD"/>
    <property type="match status" value="1"/>
</dbReference>
<dbReference type="Pfam" id="PF13328">
    <property type="entry name" value="HD_4"/>
    <property type="match status" value="1"/>
</dbReference>
<keyword evidence="1" id="KW-0694">RNA-binding</keyword>
<dbReference type="InterPro" id="IPR012676">
    <property type="entry name" value="TGS-like"/>
</dbReference>
<dbReference type="FunFam" id="3.10.20.30:FF:000002">
    <property type="entry name" value="GTP pyrophosphokinase (RelA/SpoT)"/>
    <property type="match status" value="1"/>
</dbReference>
<dbReference type="FunFam" id="1.10.3210.10:FF:000001">
    <property type="entry name" value="GTP pyrophosphokinase RelA"/>
    <property type="match status" value="1"/>
</dbReference>
<dbReference type="PATRIC" id="fig|1429438.4.peg.2838"/>
<dbReference type="GO" id="GO:0008728">
    <property type="term" value="F:GTP diphosphokinase activity"/>
    <property type="evidence" value="ECO:0007669"/>
    <property type="project" value="TreeGrafter"/>
</dbReference>